<comment type="caution">
    <text evidence="3">The sequence shown here is derived from an EMBL/GenBank/DDBJ whole genome shotgun (WGS) entry which is preliminary data.</text>
</comment>
<accession>A0A9P6QE67</accession>
<reference evidence="3" key="1">
    <citation type="journal article" date="2020" name="Fungal Divers.">
        <title>Resolving the Mortierellaceae phylogeny through synthesis of multi-gene phylogenetics and phylogenomics.</title>
        <authorList>
            <person name="Vandepol N."/>
            <person name="Liber J."/>
            <person name="Desiro A."/>
            <person name="Na H."/>
            <person name="Kennedy M."/>
            <person name="Barry K."/>
            <person name="Grigoriev I.V."/>
            <person name="Miller A.N."/>
            <person name="O'Donnell K."/>
            <person name="Stajich J.E."/>
            <person name="Bonito G."/>
        </authorList>
    </citation>
    <scope>NUCLEOTIDE SEQUENCE</scope>
    <source>
        <strain evidence="3">BC1065</strain>
    </source>
</reference>
<keyword evidence="2" id="KW-0812">Transmembrane</keyword>
<dbReference type="AlphaFoldDB" id="A0A9P6QE67"/>
<dbReference type="Pfam" id="PF13917">
    <property type="entry name" value="zf-CCHC_3"/>
    <property type="match status" value="1"/>
</dbReference>
<feature type="transmembrane region" description="Helical" evidence="2">
    <location>
        <begin position="131"/>
        <end position="153"/>
    </location>
</feature>
<evidence type="ECO:0000256" key="1">
    <source>
        <dbReference type="SAM" id="MobiDB-lite"/>
    </source>
</evidence>
<feature type="compositionally biased region" description="Basic and acidic residues" evidence="1">
    <location>
        <begin position="81"/>
        <end position="96"/>
    </location>
</feature>
<dbReference type="PANTHER" id="PTHR13491:SF0">
    <property type="entry name" value="ZINC FINGER CCHC DOMAIN-CONTAINING PROTEIN 10"/>
    <property type="match status" value="1"/>
</dbReference>
<protein>
    <submittedName>
        <fullName evidence="3">Uncharacterized protein</fullName>
    </submittedName>
</protein>
<keyword evidence="4" id="KW-1185">Reference proteome</keyword>
<gene>
    <name evidence="3" type="ORF">DFQ27_000307</name>
</gene>
<dbReference type="EMBL" id="JAAAJB010000106">
    <property type="protein sequence ID" value="KAG0265856.1"/>
    <property type="molecule type" value="Genomic_DNA"/>
</dbReference>
<dbReference type="PANTHER" id="PTHR13491">
    <property type="entry name" value="ZCCHC10 PROTEIN"/>
    <property type="match status" value="1"/>
</dbReference>
<sequence>MKRFRSSTGPKFTSSFTKAPSTQQCQKCLQYGHYTYECKGGRVYNARPTRTQQLHKPTKRIQVEVPEEFLSKKGLAAKILKEKEEERQRKKEEKDKKRNKKKRRRRQCIVFIFRIITRTKLEQEQQHQQSILQLVSFVAIVVQLALEIAFAHFSS</sequence>
<dbReference type="OrthoDB" id="437973at2759"/>
<feature type="region of interest" description="Disordered" evidence="1">
    <location>
        <begin position="81"/>
        <end position="102"/>
    </location>
</feature>
<keyword evidence="2" id="KW-1133">Transmembrane helix</keyword>
<dbReference type="Proteomes" id="UP000807716">
    <property type="component" value="Unassembled WGS sequence"/>
</dbReference>
<keyword evidence="2" id="KW-0472">Membrane</keyword>
<evidence type="ECO:0000313" key="4">
    <source>
        <dbReference type="Proteomes" id="UP000807716"/>
    </source>
</evidence>
<proteinExistence type="predicted"/>
<name>A0A9P6QE67_9FUNG</name>
<evidence type="ECO:0000256" key="2">
    <source>
        <dbReference type="SAM" id="Phobius"/>
    </source>
</evidence>
<dbReference type="InterPro" id="IPR039715">
    <property type="entry name" value="ZCCHC10"/>
</dbReference>
<organism evidence="3 4">
    <name type="scientific">Actinomortierella ambigua</name>
    <dbReference type="NCBI Taxonomy" id="1343610"/>
    <lineage>
        <taxon>Eukaryota</taxon>
        <taxon>Fungi</taxon>
        <taxon>Fungi incertae sedis</taxon>
        <taxon>Mucoromycota</taxon>
        <taxon>Mortierellomycotina</taxon>
        <taxon>Mortierellomycetes</taxon>
        <taxon>Mortierellales</taxon>
        <taxon>Mortierellaceae</taxon>
        <taxon>Actinomortierella</taxon>
    </lineage>
</organism>
<evidence type="ECO:0000313" key="3">
    <source>
        <dbReference type="EMBL" id="KAG0265856.1"/>
    </source>
</evidence>